<keyword evidence="7 10" id="KW-0675">Receptor</keyword>
<dbReference type="PANTHER" id="PTHR24224">
    <property type="entry name" value="CARDIOACCELERATORY PEPTIDE RECEPTOR-RELATED"/>
    <property type="match status" value="1"/>
</dbReference>
<dbReference type="EnsemblMetazoa" id="AFUN008303-RA">
    <property type="protein sequence ID" value="AFUN008303-PA"/>
    <property type="gene ID" value="AFUN008303"/>
</dbReference>
<dbReference type="FunFam" id="1.20.1070.10:FF:000188">
    <property type="entry name" value="Neuropeptide S receptor"/>
    <property type="match status" value="1"/>
</dbReference>
<dbReference type="GO" id="GO:0008188">
    <property type="term" value="F:neuropeptide receptor activity"/>
    <property type="evidence" value="ECO:0007669"/>
    <property type="project" value="TreeGrafter"/>
</dbReference>
<evidence type="ECO:0000313" key="12">
    <source>
        <dbReference type="EnsemblMetazoa" id="AFUN008303-PA"/>
    </source>
</evidence>
<keyword evidence="2" id="KW-1003">Cell membrane</keyword>
<evidence type="ECO:0000256" key="4">
    <source>
        <dbReference type="ARBA" id="ARBA00022989"/>
    </source>
</evidence>
<dbReference type="PROSITE" id="PS00237">
    <property type="entry name" value="G_PROTEIN_RECEP_F1_1"/>
    <property type="match status" value="1"/>
</dbReference>
<dbReference type="AlphaFoldDB" id="A0A182RPX0"/>
<dbReference type="InterPro" id="IPR000276">
    <property type="entry name" value="GPCR_Rhodpsn"/>
</dbReference>
<keyword evidence="3 10" id="KW-0812">Transmembrane</keyword>
<evidence type="ECO:0000256" key="10">
    <source>
        <dbReference type="RuleBase" id="RU046427"/>
    </source>
</evidence>
<dbReference type="GO" id="GO:0005000">
    <property type="term" value="F:vasopressin receptor activity"/>
    <property type="evidence" value="ECO:0007669"/>
    <property type="project" value="InterPro"/>
</dbReference>
<evidence type="ECO:0000256" key="9">
    <source>
        <dbReference type="ARBA" id="ARBA00023224"/>
    </source>
</evidence>
<dbReference type="InterPro" id="IPR017452">
    <property type="entry name" value="GPCR_Rhodpsn_7TM"/>
</dbReference>
<sequence>MLPILTWAYLRHLAVQYHAEPQEPFGGVQHISATPPVGVEHVAHGYNCSSMSTLTPVSNASNKSHEFGLLHLDRAIGPTFTPHGCQSRLDARWIIPSDTNGTFRPSVPLHQPVVANGGGNVYQSSMHFREQVDTYGISSSTQISALPLPLVHSSEDTRDPTDNHAVRSIPGVGTGLGSVGSFVAVNDVIGMNITPALSQVLLAPPATSAGSGASIIAAVNGVADDNGTRGEEINSFYFYETEQFAFLWVLFTVIVLGNSAVLVTLMLNRTRKSRMNFFIKQLAIADLCVGLLSVLTDIIWRITVVWRAGNAACKAIRFVQVCVTYASTYVLVALSIDRYDAITHPMNFSGCWSRARKLVAAAWSFSILFSLPITYFYEERLIQGKMQCWIDLVEAWRWQLYMCWVSGSLFVIPALIISACYAIIVRTIWAKGTILGPIDRTHNGMADLATRRASSRGIIPRAKVKTVKMTIVIVIVFVLCWSPYIIFDLLQVFGQIPATQTNVAIATFIQSLAPLNSAANPLIYCLFSTQVCRMIKRLPPFRWLWSTKWCCKPHDSGTLPLGNGTTVNGAAHGRFHNHNSSDSMRTLTTSLTVSRRSCLRPARVVIVERPKTELAMSEV</sequence>
<comment type="similarity">
    <text evidence="10">Belongs to the G-protein coupled receptor 1 family. Vasopressin/oxytocin receptor subfamily.</text>
</comment>
<feature type="domain" description="G-protein coupled receptors family 1 profile" evidence="11">
    <location>
        <begin position="257"/>
        <end position="524"/>
    </location>
</feature>
<evidence type="ECO:0000256" key="3">
    <source>
        <dbReference type="ARBA" id="ARBA00022692"/>
    </source>
</evidence>
<dbReference type="PRINTS" id="PR00237">
    <property type="entry name" value="GPCRRHODOPSN"/>
</dbReference>
<dbReference type="GO" id="GO:0005886">
    <property type="term" value="C:plasma membrane"/>
    <property type="evidence" value="ECO:0007669"/>
    <property type="project" value="UniProtKB-SubCell"/>
</dbReference>
<protein>
    <recommendedName>
        <fullName evidence="11">G-protein coupled receptors family 1 profile domain-containing protein</fullName>
    </recommendedName>
</protein>
<evidence type="ECO:0000256" key="2">
    <source>
        <dbReference type="ARBA" id="ARBA00022475"/>
    </source>
</evidence>
<reference evidence="12" key="1">
    <citation type="submission" date="2020-05" db="UniProtKB">
        <authorList>
            <consortium name="EnsemblMetazoa"/>
        </authorList>
    </citation>
    <scope>IDENTIFICATION</scope>
    <source>
        <strain evidence="12">FUMOZ</strain>
    </source>
</reference>
<dbReference type="PANTHER" id="PTHR24224:SF6">
    <property type="entry name" value="CARDIOACCELERATORY PEPTIDE RECEPTOR-RELATED"/>
    <property type="match status" value="1"/>
</dbReference>
<dbReference type="InterPro" id="IPR052665">
    <property type="entry name" value="Neuropeptide-GPCR"/>
</dbReference>
<dbReference type="VEuPathDB" id="VectorBase:AFUN2_006220"/>
<evidence type="ECO:0000256" key="8">
    <source>
        <dbReference type="ARBA" id="ARBA00023180"/>
    </source>
</evidence>
<feature type="transmembrane region" description="Helical" evidence="10">
    <location>
        <begin position="245"/>
        <end position="267"/>
    </location>
</feature>
<dbReference type="SUPFAM" id="SSF81321">
    <property type="entry name" value="Family A G protein-coupled receptor-like"/>
    <property type="match status" value="1"/>
</dbReference>
<dbReference type="CDD" id="cd15197">
    <property type="entry name" value="7tmA_NPSR"/>
    <property type="match status" value="1"/>
</dbReference>
<keyword evidence="5 10" id="KW-0297">G-protein coupled receptor</keyword>
<keyword evidence="9 10" id="KW-0807">Transducer</keyword>
<feature type="transmembrane region" description="Helical" evidence="10">
    <location>
        <begin position="315"/>
        <end position="337"/>
    </location>
</feature>
<evidence type="ECO:0000256" key="5">
    <source>
        <dbReference type="ARBA" id="ARBA00023040"/>
    </source>
</evidence>
<evidence type="ECO:0000256" key="7">
    <source>
        <dbReference type="ARBA" id="ARBA00023170"/>
    </source>
</evidence>
<dbReference type="InterPro" id="IPR001817">
    <property type="entry name" value="Vasoprsn_rcpt"/>
</dbReference>
<dbReference type="VEuPathDB" id="VectorBase:AFUN008303"/>
<feature type="transmembrane region" description="Helical" evidence="10">
    <location>
        <begin position="466"/>
        <end position="487"/>
    </location>
</feature>
<dbReference type="Pfam" id="PF00001">
    <property type="entry name" value="7tm_1"/>
    <property type="match status" value="1"/>
</dbReference>
<feature type="transmembrane region" description="Helical" evidence="10">
    <location>
        <begin position="279"/>
        <end position="303"/>
    </location>
</feature>
<accession>A0A182RPX0</accession>
<keyword evidence="8 10" id="KW-0325">Glycoprotein</keyword>
<dbReference type="STRING" id="62324.A0A182RPX0"/>
<dbReference type="PROSITE" id="PS50262">
    <property type="entry name" value="G_PROTEIN_RECEP_F1_2"/>
    <property type="match status" value="1"/>
</dbReference>
<feature type="transmembrane region" description="Helical" evidence="10">
    <location>
        <begin position="507"/>
        <end position="527"/>
    </location>
</feature>
<comment type="subcellular location">
    <subcellularLocation>
        <location evidence="1 10">Cell membrane</location>
        <topology evidence="1 10">Multi-pass membrane protein</topology>
    </subcellularLocation>
</comment>
<dbReference type="PRINTS" id="PR00896">
    <property type="entry name" value="VASOPRESSINR"/>
</dbReference>
<evidence type="ECO:0000259" key="11">
    <source>
        <dbReference type="PROSITE" id="PS50262"/>
    </source>
</evidence>
<evidence type="ECO:0000256" key="1">
    <source>
        <dbReference type="ARBA" id="ARBA00004651"/>
    </source>
</evidence>
<feature type="transmembrane region" description="Helical" evidence="10">
    <location>
        <begin position="358"/>
        <end position="378"/>
    </location>
</feature>
<organism evidence="12">
    <name type="scientific">Anopheles funestus</name>
    <name type="common">African malaria mosquito</name>
    <dbReference type="NCBI Taxonomy" id="62324"/>
    <lineage>
        <taxon>Eukaryota</taxon>
        <taxon>Metazoa</taxon>
        <taxon>Ecdysozoa</taxon>
        <taxon>Arthropoda</taxon>
        <taxon>Hexapoda</taxon>
        <taxon>Insecta</taxon>
        <taxon>Pterygota</taxon>
        <taxon>Neoptera</taxon>
        <taxon>Endopterygota</taxon>
        <taxon>Diptera</taxon>
        <taxon>Nematocera</taxon>
        <taxon>Culicoidea</taxon>
        <taxon>Culicidae</taxon>
        <taxon>Anophelinae</taxon>
        <taxon>Anopheles</taxon>
    </lineage>
</organism>
<name>A0A182RPX0_ANOFN</name>
<feature type="transmembrane region" description="Helical" evidence="10">
    <location>
        <begin position="398"/>
        <end position="424"/>
    </location>
</feature>
<dbReference type="Gene3D" id="1.20.1070.10">
    <property type="entry name" value="Rhodopsin 7-helix transmembrane proteins"/>
    <property type="match status" value="1"/>
</dbReference>
<proteinExistence type="inferred from homology"/>
<evidence type="ECO:0000256" key="6">
    <source>
        <dbReference type="ARBA" id="ARBA00023136"/>
    </source>
</evidence>
<keyword evidence="4 10" id="KW-1133">Transmembrane helix</keyword>
<keyword evidence="6 10" id="KW-0472">Membrane</keyword>